<feature type="transmembrane region" description="Helical" evidence="1">
    <location>
        <begin position="468"/>
        <end position="488"/>
    </location>
</feature>
<name>A0A2H5F4N0_9RHOB</name>
<gene>
    <name evidence="3" type="ORF">CX676_19540</name>
</gene>
<dbReference type="EMBL" id="CP025431">
    <property type="protein sequence ID" value="AUH66506.1"/>
    <property type="molecule type" value="Genomic_DNA"/>
</dbReference>
<feature type="transmembrane region" description="Helical" evidence="1">
    <location>
        <begin position="12"/>
        <end position="33"/>
    </location>
</feature>
<evidence type="ECO:0000259" key="2">
    <source>
        <dbReference type="Pfam" id="PF01970"/>
    </source>
</evidence>
<feature type="transmembrane region" description="Helical" evidence="1">
    <location>
        <begin position="144"/>
        <end position="160"/>
    </location>
</feature>
<keyword evidence="1" id="KW-0472">Membrane</keyword>
<feature type="transmembrane region" description="Helical" evidence="1">
    <location>
        <begin position="105"/>
        <end position="132"/>
    </location>
</feature>
<dbReference type="OrthoDB" id="9791872at2"/>
<organism evidence="3 4">
    <name type="scientific">Paracoccus zhejiangensis</name>
    <dbReference type="NCBI Taxonomy" id="1077935"/>
    <lineage>
        <taxon>Bacteria</taxon>
        <taxon>Pseudomonadati</taxon>
        <taxon>Pseudomonadota</taxon>
        <taxon>Alphaproteobacteria</taxon>
        <taxon>Rhodobacterales</taxon>
        <taxon>Paracoccaceae</taxon>
        <taxon>Paracoccus</taxon>
    </lineage>
</organism>
<evidence type="ECO:0000313" key="3">
    <source>
        <dbReference type="EMBL" id="AUH66506.1"/>
    </source>
</evidence>
<keyword evidence="3" id="KW-0614">Plasmid</keyword>
<evidence type="ECO:0000256" key="1">
    <source>
        <dbReference type="SAM" id="Phobius"/>
    </source>
</evidence>
<feature type="domain" description="DUF112" evidence="2">
    <location>
        <begin position="17"/>
        <end position="437"/>
    </location>
</feature>
<feature type="transmembrane region" description="Helical" evidence="1">
    <location>
        <begin position="45"/>
        <end position="71"/>
    </location>
</feature>
<evidence type="ECO:0000313" key="4">
    <source>
        <dbReference type="Proteomes" id="UP000234530"/>
    </source>
</evidence>
<feature type="transmembrane region" description="Helical" evidence="1">
    <location>
        <begin position="313"/>
        <end position="336"/>
    </location>
</feature>
<feature type="transmembrane region" description="Helical" evidence="1">
    <location>
        <begin position="356"/>
        <end position="379"/>
    </location>
</feature>
<sequence>MDQLLTAAVTVFQPGTLAIIIGAAIYGLLIGAIPGLTATMGTALLVPITFFLDPIPAIGAIVTASAMAIFAGDIPGAMMRIPGTPASAAYTDEAYKMRKQGKLELALGVNLFCSALGGLIGVAVLIIGAPQIARFSLGFSSYEYFWLALLGLSCAVLVSNASPVKGLLALALGLFLSTIGIDVVMGSRRFTFGETPLIAGISIIPVLIGMFAIGEILRRMADPVPLPAVPPVRLGAMIRGVGQAMWRWRIGIARSSGIGAVIGALPGAGADIASWVTYALSKKFSREPQRYGTGYPEGIVNASAANNAALSGAYVPALVFGIPGDTITAILIGVLMMKGITPGPMVFVTNTGMVDAVFVIFILANLLIIPLGLMAVLAARRVMAVPQPVMFPAILLFCVIGAFASNNAVFDIWIMLGVGLLAFLLEENGFPLPPMILGLILGPLIEENMMQSLIKSNGTLLPFFERPIAGTLGVLTLIVWSAMAWSALRRRRTGTEAGA</sequence>
<proteinExistence type="predicted"/>
<accession>A0A2H5F4N0</accession>
<protein>
    <submittedName>
        <fullName evidence="3">C4-dicarboxylate ABC transporter permease</fullName>
    </submittedName>
</protein>
<dbReference type="PANTHER" id="PTHR35342">
    <property type="entry name" value="TRICARBOXYLIC TRANSPORT PROTEIN"/>
    <property type="match status" value="1"/>
</dbReference>
<dbReference type="InterPro" id="IPR002823">
    <property type="entry name" value="DUF112_TM"/>
</dbReference>
<reference evidence="3 4" key="1">
    <citation type="journal article" date="2013" name="Antonie Van Leeuwenhoek">
        <title>Paracoccus zhejiangensis sp. nov., isolated from activated sludge in wastewater-treatment system.</title>
        <authorList>
            <person name="Wu Z.G."/>
            <person name="Zhang D.F."/>
            <person name="Liu Y.L."/>
            <person name="Wang F."/>
            <person name="Jiang X."/>
            <person name="Li C."/>
            <person name="Li S.P."/>
            <person name="Hong Q."/>
            <person name="Li W.J."/>
        </authorList>
    </citation>
    <scope>NUCLEOTIDE SEQUENCE [LARGE SCALE GENOMIC DNA]</scope>
    <source>
        <strain evidence="3 4">J6</strain>
        <plasmid evidence="4">Plasmid ppz01</plasmid>
    </source>
</reference>
<geneLocation type="plasmid" evidence="4">
    <name>ppz01</name>
</geneLocation>
<keyword evidence="4" id="KW-1185">Reference proteome</keyword>
<dbReference type="AlphaFoldDB" id="A0A2H5F4N0"/>
<feature type="transmembrane region" description="Helical" evidence="1">
    <location>
        <begin position="197"/>
        <end position="217"/>
    </location>
</feature>
<feature type="transmembrane region" description="Helical" evidence="1">
    <location>
        <begin position="391"/>
        <end position="424"/>
    </location>
</feature>
<dbReference type="RefSeq" id="WP_101754477.1">
    <property type="nucleotide sequence ID" value="NZ_CP025431.1"/>
</dbReference>
<keyword evidence="1" id="KW-0812">Transmembrane</keyword>
<keyword evidence="1" id="KW-1133">Transmembrane helix</keyword>
<dbReference type="Pfam" id="PF01970">
    <property type="entry name" value="TctA"/>
    <property type="match status" value="1"/>
</dbReference>
<dbReference type="PANTHER" id="PTHR35342:SF5">
    <property type="entry name" value="TRICARBOXYLIC TRANSPORT PROTEIN"/>
    <property type="match status" value="1"/>
</dbReference>
<dbReference type="Proteomes" id="UP000234530">
    <property type="component" value="Plasmid pPZ01"/>
</dbReference>
<feature type="transmembrane region" description="Helical" evidence="1">
    <location>
        <begin position="167"/>
        <end position="185"/>
    </location>
</feature>
<dbReference type="KEGG" id="pzh:CX676_19540"/>